<name>A0ABV1V4J9_9ACTN</name>
<dbReference type="Proteomes" id="UP001445472">
    <property type="component" value="Unassembled WGS sequence"/>
</dbReference>
<proteinExistence type="predicted"/>
<evidence type="ECO:0000256" key="1">
    <source>
        <dbReference type="SAM" id="MobiDB-lite"/>
    </source>
</evidence>
<reference evidence="2 3" key="1">
    <citation type="submission" date="2024-06" db="EMBL/GenBank/DDBJ databases">
        <title>The Natural Products Discovery Center: Release of the First 8490 Sequenced Strains for Exploring Actinobacteria Biosynthetic Diversity.</title>
        <authorList>
            <person name="Kalkreuter E."/>
            <person name="Kautsar S.A."/>
            <person name="Yang D."/>
            <person name="Bader C.D."/>
            <person name="Teijaro C.N."/>
            <person name="Fluegel L."/>
            <person name="Davis C.M."/>
            <person name="Simpson J.R."/>
            <person name="Lauterbach L."/>
            <person name="Steele A.D."/>
            <person name="Gui C."/>
            <person name="Meng S."/>
            <person name="Li G."/>
            <person name="Viehrig K."/>
            <person name="Ye F."/>
            <person name="Su P."/>
            <person name="Kiefer A.F."/>
            <person name="Nichols A."/>
            <person name="Cepeda A.J."/>
            <person name="Yan W."/>
            <person name="Fan B."/>
            <person name="Jiang Y."/>
            <person name="Adhikari A."/>
            <person name="Zheng C.-J."/>
            <person name="Schuster L."/>
            <person name="Cowan T.M."/>
            <person name="Smanski M.J."/>
            <person name="Chevrette M.G."/>
            <person name="De Carvalho L.P.S."/>
            <person name="Shen B."/>
        </authorList>
    </citation>
    <scope>NUCLEOTIDE SEQUENCE [LARGE SCALE GENOMIC DNA]</scope>
    <source>
        <strain evidence="2 3">NPDC000837</strain>
    </source>
</reference>
<feature type="compositionally biased region" description="Polar residues" evidence="1">
    <location>
        <begin position="129"/>
        <end position="146"/>
    </location>
</feature>
<keyword evidence="3" id="KW-1185">Reference proteome</keyword>
<sequence>MLEAVGGGGGAGDLERGLGALTDFQKKVLGLLSDLEGGDASGTKVAEATVTRASFGTGGSFAEADGFYEQYQRVHQAVLSLSKQLSDEIELLRIAVRGADVGFDNLEEDLRLKFHSIKARLDKERDGQAQVQGETNDSQTGTTDLR</sequence>
<evidence type="ECO:0000313" key="2">
    <source>
        <dbReference type="EMBL" id="MER6617877.1"/>
    </source>
</evidence>
<dbReference type="RefSeq" id="WP_351978887.1">
    <property type="nucleotide sequence ID" value="NZ_JBEPBX010000046.1"/>
</dbReference>
<evidence type="ECO:0000313" key="3">
    <source>
        <dbReference type="Proteomes" id="UP001445472"/>
    </source>
</evidence>
<gene>
    <name evidence="2" type="ORF">ABT276_32135</name>
</gene>
<accession>A0ABV1V4J9</accession>
<feature type="region of interest" description="Disordered" evidence="1">
    <location>
        <begin position="124"/>
        <end position="146"/>
    </location>
</feature>
<dbReference type="EMBL" id="JBEPBX010000046">
    <property type="protein sequence ID" value="MER6617877.1"/>
    <property type="molecule type" value="Genomic_DNA"/>
</dbReference>
<protein>
    <submittedName>
        <fullName evidence="2">Uncharacterized protein</fullName>
    </submittedName>
</protein>
<organism evidence="2 3">
    <name type="scientific">Streptomyces xantholiticus</name>
    <dbReference type="NCBI Taxonomy" id="68285"/>
    <lineage>
        <taxon>Bacteria</taxon>
        <taxon>Bacillati</taxon>
        <taxon>Actinomycetota</taxon>
        <taxon>Actinomycetes</taxon>
        <taxon>Kitasatosporales</taxon>
        <taxon>Streptomycetaceae</taxon>
        <taxon>Streptomyces</taxon>
    </lineage>
</organism>
<comment type="caution">
    <text evidence="2">The sequence shown here is derived from an EMBL/GenBank/DDBJ whole genome shotgun (WGS) entry which is preliminary data.</text>
</comment>